<dbReference type="RefSeq" id="WP_151125378.1">
    <property type="nucleotide sequence ID" value="NZ_CP088081.1"/>
</dbReference>
<comment type="caution">
    <text evidence="11">The sequence shown here is derived from an EMBL/GenBank/DDBJ whole genome shotgun (WGS) entry which is preliminary data.</text>
</comment>
<feature type="transmembrane region" description="Helical" evidence="9">
    <location>
        <begin position="152"/>
        <end position="176"/>
    </location>
</feature>
<keyword evidence="3" id="KW-1003">Cell membrane</keyword>
<dbReference type="OrthoDB" id="9783218at2"/>
<dbReference type="EMBL" id="VZPB01000054">
    <property type="protein sequence ID" value="KAB0576789.1"/>
    <property type="molecule type" value="Genomic_DNA"/>
</dbReference>
<dbReference type="GO" id="GO:0005886">
    <property type="term" value="C:plasma membrane"/>
    <property type="evidence" value="ECO:0007669"/>
    <property type="project" value="UniProtKB-SubCell"/>
</dbReference>
<evidence type="ECO:0000256" key="4">
    <source>
        <dbReference type="ARBA" id="ARBA00022692"/>
    </source>
</evidence>
<dbReference type="AlphaFoldDB" id="A0A643F8A5"/>
<feature type="transmembrane region" description="Helical" evidence="9">
    <location>
        <begin position="316"/>
        <end position="338"/>
    </location>
</feature>
<name>A0A643F8A5_IDEDE</name>
<evidence type="ECO:0000313" key="12">
    <source>
        <dbReference type="Proteomes" id="UP000430120"/>
    </source>
</evidence>
<keyword evidence="7 9" id="KW-1133">Transmembrane helix</keyword>
<dbReference type="InterPro" id="IPR050366">
    <property type="entry name" value="BP-dependent_transpt_permease"/>
</dbReference>
<dbReference type="InterPro" id="IPR025966">
    <property type="entry name" value="OppC_N"/>
</dbReference>
<evidence type="ECO:0000313" key="11">
    <source>
        <dbReference type="EMBL" id="KAB0576789.1"/>
    </source>
</evidence>
<evidence type="ECO:0000256" key="8">
    <source>
        <dbReference type="ARBA" id="ARBA00023136"/>
    </source>
</evidence>
<feature type="domain" description="ABC transmembrane type-1" evidence="10">
    <location>
        <begin position="148"/>
        <end position="338"/>
    </location>
</feature>
<keyword evidence="5" id="KW-0571">Peptide transport</keyword>
<keyword evidence="4 9" id="KW-0812">Transmembrane</keyword>
<dbReference type="CDD" id="cd06261">
    <property type="entry name" value="TM_PBP2"/>
    <property type="match status" value="1"/>
</dbReference>
<dbReference type="GO" id="GO:0015031">
    <property type="term" value="P:protein transport"/>
    <property type="evidence" value="ECO:0007669"/>
    <property type="project" value="UniProtKB-KW"/>
</dbReference>
<evidence type="ECO:0000259" key="10">
    <source>
        <dbReference type="PROSITE" id="PS50928"/>
    </source>
</evidence>
<dbReference type="InterPro" id="IPR035906">
    <property type="entry name" value="MetI-like_sf"/>
</dbReference>
<comment type="subcellular location">
    <subcellularLocation>
        <location evidence="1 9">Cell membrane</location>
        <topology evidence="1 9">Multi-pass membrane protein</topology>
    </subcellularLocation>
</comment>
<dbReference type="InterPro" id="IPR000515">
    <property type="entry name" value="MetI-like"/>
</dbReference>
<reference evidence="11 12" key="1">
    <citation type="submission" date="2019-09" db="EMBL/GenBank/DDBJ databases">
        <title>Draft genome sequences of 48 bacterial type strains from the CCUG.</title>
        <authorList>
            <person name="Tunovic T."/>
            <person name="Pineiro-Iglesias B."/>
            <person name="Unosson C."/>
            <person name="Inganas E."/>
            <person name="Ohlen M."/>
            <person name="Cardew S."/>
            <person name="Jensie-Markopoulos S."/>
            <person name="Salva-Serra F."/>
            <person name="Jaen-Luchoro D."/>
            <person name="Karlsson R."/>
            <person name="Svensson-Stadler L."/>
            <person name="Chun J."/>
            <person name="Moore E."/>
        </authorList>
    </citation>
    <scope>NUCLEOTIDE SEQUENCE [LARGE SCALE GENOMIC DNA]</scope>
    <source>
        <strain evidence="11 12">CCUG 30977</strain>
    </source>
</reference>
<gene>
    <name evidence="11" type="ORF">F7Q92_17495</name>
</gene>
<keyword evidence="2 9" id="KW-0813">Transport</keyword>
<feature type="transmembrane region" description="Helical" evidence="9">
    <location>
        <begin position="38"/>
        <end position="60"/>
    </location>
</feature>
<sequence length="353" mass="38154">MSAVIQQAAGMAPAGAPLRSEGVWQAAWRRFRKDRVGMVSLVVVAAFLLLILLSATGLVARGWQTEVAVPNAPPTAVGPRALDPAQPKAEDLAPNVDLTDIDPLAPRYAEWAERAKQYHAVETPKADTLPLGADRLGRNVLDKAIKGTQVSVFVGVLAAVVATLVGTALGAFAGFFGGKVGDFLEWLYNVFTAIPYILLIFAFAAVLGRGIGTVVLILGLTGWTDLYRQVRAEFMKHRAREYVRAAEAIGASSMSRIFRHILPNVSHVILVRMSLLVVGFIKSEVILSYLGLGVPVDQVSWGTMLAEAQAELILGYWWQLATATVFMAVFVTAFSLMADAWRDALDPKLRGLE</sequence>
<dbReference type="PANTHER" id="PTHR43386:SF24">
    <property type="entry name" value="OLIGOPEPTIDE TRANSPORT SYSTEM PERMEASE PROTEIN AMID"/>
    <property type="match status" value="1"/>
</dbReference>
<keyword evidence="12" id="KW-1185">Reference proteome</keyword>
<organism evidence="11 12">
    <name type="scientific">Ideonella dechloratans</name>
    <dbReference type="NCBI Taxonomy" id="36863"/>
    <lineage>
        <taxon>Bacteria</taxon>
        <taxon>Pseudomonadati</taxon>
        <taxon>Pseudomonadota</taxon>
        <taxon>Betaproteobacteria</taxon>
        <taxon>Burkholderiales</taxon>
        <taxon>Sphaerotilaceae</taxon>
        <taxon>Ideonella</taxon>
    </lineage>
</organism>
<protein>
    <submittedName>
        <fullName evidence="11">ABC transporter permease</fullName>
    </submittedName>
</protein>
<evidence type="ECO:0000256" key="5">
    <source>
        <dbReference type="ARBA" id="ARBA00022856"/>
    </source>
</evidence>
<dbReference type="Gene3D" id="1.10.3720.10">
    <property type="entry name" value="MetI-like"/>
    <property type="match status" value="1"/>
</dbReference>
<evidence type="ECO:0000256" key="1">
    <source>
        <dbReference type="ARBA" id="ARBA00004651"/>
    </source>
</evidence>
<proteinExistence type="inferred from homology"/>
<evidence type="ECO:0000256" key="6">
    <source>
        <dbReference type="ARBA" id="ARBA00022927"/>
    </source>
</evidence>
<dbReference type="Proteomes" id="UP000430120">
    <property type="component" value="Unassembled WGS sequence"/>
</dbReference>
<dbReference type="PANTHER" id="PTHR43386">
    <property type="entry name" value="OLIGOPEPTIDE TRANSPORT SYSTEM PERMEASE PROTEIN APPC"/>
    <property type="match status" value="1"/>
</dbReference>
<comment type="similarity">
    <text evidence="9">Belongs to the binding-protein-dependent transport system permease family.</text>
</comment>
<dbReference type="GO" id="GO:0055085">
    <property type="term" value="P:transmembrane transport"/>
    <property type="evidence" value="ECO:0007669"/>
    <property type="project" value="InterPro"/>
</dbReference>
<feature type="transmembrane region" description="Helical" evidence="9">
    <location>
        <begin position="196"/>
        <end position="221"/>
    </location>
</feature>
<dbReference type="SUPFAM" id="SSF161098">
    <property type="entry name" value="MetI-like"/>
    <property type="match status" value="1"/>
</dbReference>
<keyword evidence="8 9" id="KW-0472">Membrane</keyword>
<keyword evidence="6" id="KW-0653">Protein transport</keyword>
<evidence type="ECO:0000256" key="7">
    <source>
        <dbReference type="ARBA" id="ARBA00022989"/>
    </source>
</evidence>
<dbReference type="Pfam" id="PF12911">
    <property type="entry name" value="OppC_N"/>
    <property type="match status" value="1"/>
</dbReference>
<evidence type="ECO:0000256" key="9">
    <source>
        <dbReference type="RuleBase" id="RU363032"/>
    </source>
</evidence>
<evidence type="ECO:0000256" key="3">
    <source>
        <dbReference type="ARBA" id="ARBA00022475"/>
    </source>
</evidence>
<dbReference type="Pfam" id="PF00528">
    <property type="entry name" value="BPD_transp_1"/>
    <property type="match status" value="1"/>
</dbReference>
<accession>A0A643F8A5</accession>
<dbReference type="PROSITE" id="PS50928">
    <property type="entry name" value="ABC_TM1"/>
    <property type="match status" value="1"/>
</dbReference>
<evidence type="ECO:0000256" key="2">
    <source>
        <dbReference type="ARBA" id="ARBA00022448"/>
    </source>
</evidence>
<dbReference type="GO" id="GO:0015833">
    <property type="term" value="P:peptide transport"/>
    <property type="evidence" value="ECO:0007669"/>
    <property type="project" value="UniProtKB-KW"/>
</dbReference>